<name>A0ABQ3VSU6_9CHLR</name>
<evidence type="ECO:0000313" key="1">
    <source>
        <dbReference type="EMBL" id="GHO88643.1"/>
    </source>
</evidence>
<organism evidence="1 2">
    <name type="scientific">Dictyobacter formicarum</name>
    <dbReference type="NCBI Taxonomy" id="2778368"/>
    <lineage>
        <taxon>Bacteria</taxon>
        <taxon>Bacillati</taxon>
        <taxon>Chloroflexota</taxon>
        <taxon>Ktedonobacteria</taxon>
        <taxon>Ktedonobacterales</taxon>
        <taxon>Dictyobacteraceae</taxon>
        <taxon>Dictyobacter</taxon>
    </lineage>
</organism>
<sequence length="501" mass="57164">MTKQFSSFSPMAREMVDLSLTWQDRYWNAETGLLKMESDKDEDSMSTPIPFVHHIRETIWYALGLLQRQADGDHARALQAIQTVLHYQFDEPGKPYDGTWYRFLEEPHPGEGIIWRDYDPNWREFIGSSLAIILWDYETELPPELVASIDEALRKAIRGALARGLSASYTNIALMHAFLLDFTGKRFGNPDWVGMGEAYAREIYHLFVPNHAFAEFNAPTYYGVDLYALGLWRSYSASALLQRLGAEMEATLWRDIALMYHAGMKNMTGPFDRAYGMDMQKYASLIGMWIWLAAGRAFAPFPDVTRPFAHHHDFAYVPCYVAVGVSVPGDVLPHLKTFQGERQVERVIADDPRRVVSAWIGQRLLLGSEETSYSFPASDQFHPVTIQWTSEQGQIDWIRLLYRTNILINARAEKNRIVCSIIGDSDENPDVIFQIFTPDVHRAAFQHDRWQLAGLTVDVETNASLHTSIQADGPHYDLHYTSADIPLGTPIRFVLTTKEDS</sequence>
<comment type="caution">
    <text evidence="1">The sequence shown here is derived from an EMBL/GenBank/DDBJ whole genome shotgun (WGS) entry which is preliminary data.</text>
</comment>
<dbReference type="RefSeq" id="WP_201366205.1">
    <property type="nucleotide sequence ID" value="NZ_BNJJ01000026.1"/>
</dbReference>
<keyword evidence="2" id="KW-1185">Reference proteome</keyword>
<dbReference type="PANTHER" id="PTHR40616">
    <property type="entry name" value="LINALOOL DEHYDRATASE_ISOMERASE DOMAIN-CONTAINING PROTEIN"/>
    <property type="match status" value="1"/>
</dbReference>
<gene>
    <name evidence="1" type="ORF">KSZ_66490</name>
</gene>
<evidence type="ECO:0008006" key="3">
    <source>
        <dbReference type="Google" id="ProtNLM"/>
    </source>
</evidence>
<dbReference type="Proteomes" id="UP000635565">
    <property type="component" value="Unassembled WGS sequence"/>
</dbReference>
<protein>
    <recommendedName>
        <fullName evidence="3">Linalool dehydratase/isomerase domain-containing protein</fullName>
    </recommendedName>
</protein>
<dbReference type="EMBL" id="BNJJ01000026">
    <property type="protein sequence ID" value="GHO88643.1"/>
    <property type="molecule type" value="Genomic_DNA"/>
</dbReference>
<reference evidence="1 2" key="1">
    <citation type="journal article" date="2021" name="Int. J. Syst. Evol. Microbiol.">
        <title>Reticulibacter mediterranei gen. nov., sp. nov., within the new family Reticulibacteraceae fam. nov., and Ktedonospora formicarum gen. nov., sp. nov., Ktedonobacter robiniae sp. nov., Dictyobacter formicarum sp. nov. and Dictyobacter arantiisoli sp. nov., belonging to the class Ktedonobacteria.</title>
        <authorList>
            <person name="Yabe S."/>
            <person name="Zheng Y."/>
            <person name="Wang C.M."/>
            <person name="Sakai Y."/>
            <person name="Abe K."/>
            <person name="Yokota A."/>
            <person name="Donadio S."/>
            <person name="Cavaletti L."/>
            <person name="Monciardini P."/>
        </authorList>
    </citation>
    <scope>NUCLEOTIDE SEQUENCE [LARGE SCALE GENOMIC DNA]</scope>
    <source>
        <strain evidence="1 2">SOSP1-9</strain>
    </source>
</reference>
<dbReference type="PANTHER" id="PTHR40616:SF1">
    <property type="entry name" value="LINALOOL DEHYDRATASE_ISOMERASE DOMAIN-CONTAINING PROTEIN"/>
    <property type="match status" value="1"/>
</dbReference>
<accession>A0ABQ3VSU6</accession>
<proteinExistence type="predicted"/>
<evidence type="ECO:0000313" key="2">
    <source>
        <dbReference type="Proteomes" id="UP000635565"/>
    </source>
</evidence>